<gene>
    <name evidence="1" type="ORF">BIN_B_04713</name>
</gene>
<organism evidence="1">
    <name type="scientific">Mycobacterium riyadhense</name>
    <dbReference type="NCBI Taxonomy" id="486698"/>
    <lineage>
        <taxon>Bacteria</taxon>
        <taxon>Bacillati</taxon>
        <taxon>Actinomycetota</taxon>
        <taxon>Actinomycetes</taxon>
        <taxon>Mycobacteriales</taxon>
        <taxon>Mycobacteriaceae</taxon>
        <taxon>Mycobacterium</taxon>
    </lineage>
</organism>
<dbReference type="AlphaFoldDB" id="A0A653F1D2"/>
<sequence length="30" mass="3333">MLVVSSTMYNEIPSEPTVIVVPIFDHDPDS</sequence>
<protein>
    <submittedName>
        <fullName evidence="1">Uncharacterized protein</fullName>
    </submittedName>
</protein>
<proteinExistence type="predicted"/>
<accession>A0A653F1D2</accession>
<evidence type="ECO:0000313" key="1">
    <source>
        <dbReference type="EMBL" id="VTP02816.1"/>
    </source>
</evidence>
<name>A0A653F1D2_9MYCO</name>
<dbReference type="EMBL" id="LR589142">
    <property type="protein sequence ID" value="VTP02816.1"/>
    <property type="molecule type" value="Genomic_DNA"/>
</dbReference>
<reference evidence="1" key="1">
    <citation type="submission" date="2019-05" db="EMBL/GenBank/DDBJ databases">
        <authorList>
            <person name="Naeem R."/>
            <person name="Antony C."/>
            <person name="Guan Q."/>
        </authorList>
    </citation>
    <scope>NUCLEOTIDE SEQUENCE</scope>
    <source>
        <strain evidence="1">2</strain>
    </source>
</reference>